<keyword evidence="5" id="KW-1185">Reference proteome</keyword>
<feature type="region of interest" description="Disordered" evidence="2">
    <location>
        <begin position="1"/>
        <end position="27"/>
    </location>
</feature>
<evidence type="ECO:0000313" key="5">
    <source>
        <dbReference type="Proteomes" id="UP000692954"/>
    </source>
</evidence>
<dbReference type="Pfam" id="PF14309">
    <property type="entry name" value="DUF4378"/>
    <property type="match status" value="1"/>
</dbReference>
<evidence type="ECO:0000259" key="3">
    <source>
        <dbReference type="Pfam" id="PF14309"/>
    </source>
</evidence>
<reference evidence="4" key="1">
    <citation type="submission" date="2021-01" db="EMBL/GenBank/DDBJ databases">
        <authorList>
            <consortium name="Genoscope - CEA"/>
            <person name="William W."/>
        </authorList>
    </citation>
    <scope>NUCLEOTIDE SEQUENCE</scope>
</reference>
<feature type="domain" description="DUF4378" evidence="3">
    <location>
        <begin position="633"/>
        <end position="833"/>
    </location>
</feature>
<dbReference type="AlphaFoldDB" id="A0A8S1JTM9"/>
<accession>A0A8S1JTM9</accession>
<evidence type="ECO:0000256" key="2">
    <source>
        <dbReference type="SAM" id="MobiDB-lite"/>
    </source>
</evidence>
<feature type="coiled-coil region" evidence="1">
    <location>
        <begin position="132"/>
        <end position="198"/>
    </location>
</feature>
<sequence>MQFVNLTPSPKRSLNTIQGQQGKAQKKLKSVKTTSKQLQIPLISTQRTLKTTDQILSQRSPITGTTKTTKHSIETKRSMSPEELKTFRKNTNNPKQKSFLSTEKQYPIKKLFIHQYMKEKKKSNQLKDQLMLQKVQNDKQKKLFNLQKLQLETKKIFQNVKKTKQRTSKKTKLKNQKVNEIIKRFEELSKRYEKMQLDQIIKFQQEVAKHQQSYQTQIDNKSQININQEEQQEVFNQDYFNQAALLIQIHWREYKKHKENKKQKNQKTSLSRLQQISMDLEQQQLVSQQTSPSNFEDGFLFCQGGEKQVHISNIKSSIISEESSHIVNQLNQEFENWNLFTQRIVKDKDITNINKQMQQQIITIVQTHLKQSENISERRSENEILQEKSINKHQKQLSEDFSKNNVLMLQRKSQLEENLVLNYREEALYLRYDMEQKNASERDHQLLEDWLNKELEDLQNTRKAFEIGHKREISTLKKIQRDILIASAELQCDPQDTFQIQQIQQQIDEQFNGLKVTKHNEKSQQEIQETIDLVTTEILNEMMMELTDEVLSKRDDLYLIISNLIINQDESPCVPTSMVYIEQYIDNLFQYILETHKQSLIQNLNAPFGFTPKQRLRLIHGNEDDDIDNNKEFQEQIAFPIDETIFIEYENQRMPADENDDDIGCAILELQHIHNKAIFDACNEVLNRFRPYYYNSGIKYPWEQKRIILQSISNEKLALILEEVKQIVSKQSKVLCGFFPAEDYEIVKQEKQEIIEEKNILMLMQQLNLVENPLLVDTNIQFDNLALIRDEQLYKLLVEDIKEQEHKWVLIEDDKAEYLMELSDQILETLIEEFSREI</sequence>
<evidence type="ECO:0000313" key="4">
    <source>
        <dbReference type="EMBL" id="CAD8046003.1"/>
    </source>
</evidence>
<proteinExistence type="predicted"/>
<dbReference type="OrthoDB" id="308200at2759"/>
<dbReference type="InterPro" id="IPR025486">
    <property type="entry name" value="DUF4378"/>
</dbReference>
<organism evidence="4 5">
    <name type="scientific">Paramecium sonneborni</name>
    <dbReference type="NCBI Taxonomy" id="65129"/>
    <lineage>
        <taxon>Eukaryota</taxon>
        <taxon>Sar</taxon>
        <taxon>Alveolata</taxon>
        <taxon>Ciliophora</taxon>
        <taxon>Intramacronucleata</taxon>
        <taxon>Oligohymenophorea</taxon>
        <taxon>Peniculida</taxon>
        <taxon>Parameciidae</taxon>
        <taxon>Paramecium</taxon>
    </lineage>
</organism>
<name>A0A8S1JTM9_9CILI</name>
<protein>
    <recommendedName>
        <fullName evidence="3">DUF4378 domain-containing protein</fullName>
    </recommendedName>
</protein>
<dbReference type="Proteomes" id="UP000692954">
    <property type="component" value="Unassembled WGS sequence"/>
</dbReference>
<feature type="compositionally biased region" description="Polar residues" evidence="2">
    <location>
        <begin position="1"/>
        <end position="17"/>
    </location>
</feature>
<dbReference type="EMBL" id="CAJJDN010000001">
    <property type="protein sequence ID" value="CAD8046003.1"/>
    <property type="molecule type" value="Genomic_DNA"/>
</dbReference>
<comment type="caution">
    <text evidence="4">The sequence shown here is derived from an EMBL/GenBank/DDBJ whole genome shotgun (WGS) entry which is preliminary data.</text>
</comment>
<keyword evidence="1" id="KW-0175">Coiled coil</keyword>
<gene>
    <name evidence="4" type="ORF">PSON_ATCC_30995.1.T0010393</name>
</gene>
<evidence type="ECO:0000256" key="1">
    <source>
        <dbReference type="SAM" id="Coils"/>
    </source>
</evidence>